<comment type="caution">
    <text evidence="1">The sequence shown here is derived from an EMBL/GenBank/DDBJ whole genome shotgun (WGS) entry which is preliminary data.</text>
</comment>
<reference evidence="2" key="1">
    <citation type="submission" date="2024-06" db="EMBL/GenBank/DDBJ databases">
        <title>Multi-omics analyses provide insights into the biosynthesis of the anticancer antibiotic pleurotin in Hohenbuehelia grisea.</title>
        <authorList>
            <person name="Weaver J.A."/>
            <person name="Alberti F."/>
        </authorList>
    </citation>
    <scope>NUCLEOTIDE SEQUENCE [LARGE SCALE GENOMIC DNA]</scope>
    <source>
        <strain evidence="2">T-177</strain>
    </source>
</reference>
<sequence length="175" mass="20297">MLLMFRLFSNTKLHVRSSNRGLMFLRGTLSEQLKRNLLTKITSIFGDLRPRADGEESTFTSIHFDFYNRYSTNGKNAPCDVHPQLLTKEGLKRAQSSLFIPRPSTEIKKFPRQYELLKECFQDVFEELHMEIETALPKEYKIEGIFAEFLPGDEPSPVFPFRGIVVNLNVQTIIH</sequence>
<evidence type="ECO:0000313" key="2">
    <source>
        <dbReference type="Proteomes" id="UP001556367"/>
    </source>
</evidence>
<proteinExistence type="predicted"/>
<dbReference type="Proteomes" id="UP001556367">
    <property type="component" value="Unassembled WGS sequence"/>
</dbReference>
<keyword evidence="2" id="KW-1185">Reference proteome</keyword>
<organism evidence="1 2">
    <name type="scientific">Hohenbuehelia grisea</name>
    <dbReference type="NCBI Taxonomy" id="104357"/>
    <lineage>
        <taxon>Eukaryota</taxon>
        <taxon>Fungi</taxon>
        <taxon>Dikarya</taxon>
        <taxon>Basidiomycota</taxon>
        <taxon>Agaricomycotina</taxon>
        <taxon>Agaricomycetes</taxon>
        <taxon>Agaricomycetidae</taxon>
        <taxon>Agaricales</taxon>
        <taxon>Pleurotineae</taxon>
        <taxon>Pleurotaceae</taxon>
        <taxon>Hohenbuehelia</taxon>
    </lineage>
</organism>
<evidence type="ECO:0000313" key="1">
    <source>
        <dbReference type="EMBL" id="KAL0954332.1"/>
    </source>
</evidence>
<gene>
    <name evidence="1" type="ORF">HGRIS_003330</name>
</gene>
<name>A0ABR3JFZ1_9AGAR</name>
<dbReference type="EMBL" id="JASNQZ010000007">
    <property type="protein sequence ID" value="KAL0954332.1"/>
    <property type="molecule type" value="Genomic_DNA"/>
</dbReference>
<accession>A0ABR3JFZ1</accession>
<protein>
    <submittedName>
        <fullName evidence="1">Uncharacterized protein</fullName>
    </submittedName>
</protein>